<reference evidence="2 3" key="1">
    <citation type="submission" date="2020-03" db="EMBL/GenBank/DDBJ databases">
        <title>Vagococcus sp. nov., isolated from beetles.</title>
        <authorList>
            <person name="Hyun D.-W."/>
            <person name="Bae J.-W."/>
        </authorList>
    </citation>
    <scope>NUCLEOTIDE SEQUENCE [LARGE SCALE GENOMIC DNA]</scope>
    <source>
        <strain evidence="2 3">HDW17B</strain>
    </source>
</reference>
<sequence length="69" mass="8061">MEPIFEGKKLELHYNNVGEERPRRQTLNNMKKDAKNEEIVQFGQLMGQLAPQEEAINSVMVIEKSRFDI</sequence>
<feature type="domain" description="DUF1659" evidence="1">
    <location>
        <begin position="5"/>
        <end position="65"/>
    </location>
</feature>
<accession>A0A6G8AR45</accession>
<proteinExistence type="predicted"/>
<dbReference type="AlphaFoldDB" id="A0A6G8AR45"/>
<protein>
    <recommendedName>
        <fullName evidence="1">DUF1659 domain-containing protein</fullName>
    </recommendedName>
</protein>
<dbReference type="InterPro" id="IPR012454">
    <property type="entry name" value="DUF1659"/>
</dbReference>
<evidence type="ECO:0000313" key="3">
    <source>
        <dbReference type="Proteomes" id="UP000501747"/>
    </source>
</evidence>
<dbReference type="Proteomes" id="UP000501747">
    <property type="component" value="Chromosome"/>
</dbReference>
<organism evidence="2 3">
    <name type="scientific">Vagococcus hydrophili</name>
    <dbReference type="NCBI Taxonomy" id="2714947"/>
    <lineage>
        <taxon>Bacteria</taxon>
        <taxon>Bacillati</taxon>
        <taxon>Bacillota</taxon>
        <taxon>Bacilli</taxon>
        <taxon>Lactobacillales</taxon>
        <taxon>Enterococcaceae</taxon>
        <taxon>Vagococcus</taxon>
    </lineage>
</organism>
<evidence type="ECO:0000259" key="1">
    <source>
        <dbReference type="Pfam" id="PF07872"/>
    </source>
</evidence>
<dbReference type="Pfam" id="PF07872">
    <property type="entry name" value="DUF1659"/>
    <property type="match status" value="1"/>
</dbReference>
<gene>
    <name evidence="2" type="ORF">G7082_02120</name>
</gene>
<keyword evidence="3" id="KW-1185">Reference proteome</keyword>
<dbReference type="EMBL" id="CP049887">
    <property type="protein sequence ID" value="QIL47412.1"/>
    <property type="molecule type" value="Genomic_DNA"/>
</dbReference>
<evidence type="ECO:0000313" key="2">
    <source>
        <dbReference type="EMBL" id="QIL47412.1"/>
    </source>
</evidence>
<dbReference type="RefSeq" id="WP_166033522.1">
    <property type="nucleotide sequence ID" value="NZ_CP049887.1"/>
</dbReference>
<name>A0A6G8AR45_9ENTE</name>
<dbReference type="KEGG" id="vhy:G7082_02120"/>